<keyword evidence="1" id="KW-0472">Membrane</keyword>
<feature type="transmembrane region" description="Helical" evidence="1">
    <location>
        <begin position="223"/>
        <end position="241"/>
    </location>
</feature>
<reference evidence="2 3" key="1">
    <citation type="submission" date="2020-10" db="EMBL/GenBank/DDBJ databases">
        <title>Connecting structure to function with the recovery of over 1000 high-quality activated sludge metagenome-assembled genomes encoding full-length rRNA genes using long-read sequencing.</title>
        <authorList>
            <person name="Singleton C.M."/>
            <person name="Petriglieri F."/>
            <person name="Kristensen J.M."/>
            <person name="Kirkegaard R.H."/>
            <person name="Michaelsen T.Y."/>
            <person name="Andersen M.H."/>
            <person name="Karst S.M."/>
            <person name="Dueholm M.S."/>
            <person name="Nielsen P.H."/>
            <person name="Albertsen M."/>
        </authorList>
    </citation>
    <scope>NUCLEOTIDE SEQUENCE [LARGE SCALE GENOMIC DNA]</scope>
    <source>
        <strain evidence="2">Lyne_18-Q3-R50-59_MAXAC.006</strain>
    </source>
</reference>
<feature type="transmembrane region" description="Helical" evidence="1">
    <location>
        <begin position="201"/>
        <end position="216"/>
    </location>
</feature>
<feature type="transmembrane region" description="Helical" evidence="1">
    <location>
        <begin position="110"/>
        <end position="133"/>
    </location>
</feature>
<dbReference type="AlphaFoldDB" id="A0A936TC94"/>
<proteinExistence type="predicted"/>
<comment type="caution">
    <text evidence="2">The sequence shown here is derived from an EMBL/GenBank/DDBJ whole genome shotgun (WGS) entry which is preliminary data.</text>
</comment>
<keyword evidence="1" id="KW-1133">Transmembrane helix</keyword>
<organism evidence="2 3">
    <name type="scientific">Candidatus Neomicrothrix subdominans</name>
    <dbReference type="NCBI Taxonomy" id="2954438"/>
    <lineage>
        <taxon>Bacteria</taxon>
        <taxon>Bacillati</taxon>
        <taxon>Actinomycetota</taxon>
        <taxon>Acidimicrobiia</taxon>
        <taxon>Acidimicrobiales</taxon>
        <taxon>Microthrixaceae</taxon>
        <taxon>Candidatus Neomicrothrix</taxon>
    </lineage>
</organism>
<feature type="transmembrane region" description="Helical" evidence="1">
    <location>
        <begin position="86"/>
        <end position="103"/>
    </location>
</feature>
<protein>
    <recommendedName>
        <fullName evidence="4">Glycosyltransferase RgtA/B/C/D-like domain-containing protein</fullName>
    </recommendedName>
</protein>
<evidence type="ECO:0000313" key="3">
    <source>
        <dbReference type="Proteomes" id="UP000727993"/>
    </source>
</evidence>
<dbReference type="Proteomes" id="UP000727993">
    <property type="component" value="Unassembled WGS sequence"/>
</dbReference>
<feature type="transmembrane region" description="Helical" evidence="1">
    <location>
        <begin position="300"/>
        <end position="322"/>
    </location>
</feature>
<gene>
    <name evidence="2" type="ORF">IPN02_03695</name>
</gene>
<feature type="transmembrane region" description="Helical" evidence="1">
    <location>
        <begin position="329"/>
        <end position="349"/>
    </location>
</feature>
<evidence type="ECO:0000313" key="2">
    <source>
        <dbReference type="EMBL" id="MBK9295978.1"/>
    </source>
</evidence>
<accession>A0A936TC94</accession>
<evidence type="ECO:0000256" key="1">
    <source>
        <dbReference type="SAM" id="Phobius"/>
    </source>
</evidence>
<sequence>MQLLRRPKGDLIAWAVLAAALLAPLPGLITFTGPPMEEGFMLVFPQLVVAGKVPHVDFLHLYGPGSLWVLAAIYKVFGATLEVQRMVGWLQHGALVFGLFALIRPWSRVLATGLALTALVQVITPVGLTALAWDGAIALAVWALVLATASLDAQAAGPLQPDGRLRTSSTDEAGRLNWWLRWRPAVAGLLAGLALLYRPDLIVAIGLAVALMWWLLAGRDRRLLAVGTAVGVAPMLIHLAISGPFRAINGMVLDPVLRLRGGRTLPSPPSTDELASTLQRAAALRTNGWPFPQPGAPMQVVVWFYALLLGSLAIIVVAALVWRNRSHPLTARFLALGALALGVLPQALQRPDTTHLAWVGCLTLPAAGVALAELIRTRGWLSGPWEVRGHRLDANSTSRFAPALIALIVGGGLAVSAPQYTSRAYVDLVGQGVGINDTVVKVTRGDRHYYYGDPQRAADLQAAIDLLDERSKPGETLVVGTGDLRFTPYSDAIVYWMFPELKPGTFFIEMDPGLANLAGNGLAEDIADADWVLQTRFWDEWDEPNDSANPGDPLPNQVLAEDFCVVGEWPTVILSERCR</sequence>
<evidence type="ECO:0008006" key="4">
    <source>
        <dbReference type="Google" id="ProtNLM"/>
    </source>
</evidence>
<feature type="transmembrane region" description="Helical" evidence="1">
    <location>
        <begin position="355"/>
        <end position="375"/>
    </location>
</feature>
<feature type="transmembrane region" description="Helical" evidence="1">
    <location>
        <begin position="396"/>
        <end position="415"/>
    </location>
</feature>
<keyword evidence="1" id="KW-0812">Transmembrane</keyword>
<name>A0A936TC94_9ACTN</name>
<dbReference type="EMBL" id="JADJZA010000001">
    <property type="protein sequence ID" value="MBK9295978.1"/>
    <property type="molecule type" value="Genomic_DNA"/>
</dbReference>